<dbReference type="AlphaFoldDB" id="A0A5N5HHR7"/>
<evidence type="ECO:0000313" key="2">
    <source>
        <dbReference type="Proteomes" id="UP000327157"/>
    </source>
</evidence>
<comment type="caution">
    <text evidence="1">The sequence shown here is derived from an EMBL/GenBank/DDBJ whole genome shotgun (WGS) entry which is preliminary data.</text>
</comment>
<gene>
    <name evidence="1" type="ORF">D8674_020993</name>
</gene>
<reference evidence="1 2" key="3">
    <citation type="submission" date="2019-11" db="EMBL/GenBank/DDBJ databases">
        <title>A de novo genome assembly of a pear dwarfing rootstock.</title>
        <authorList>
            <person name="Wang F."/>
            <person name="Wang J."/>
            <person name="Li S."/>
            <person name="Zhang Y."/>
            <person name="Fang M."/>
            <person name="Ma L."/>
            <person name="Zhao Y."/>
            <person name="Jiang S."/>
        </authorList>
    </citation>
    <scope>NUCLEOTIDE SEQUENCE [LARGE SCALE GENOMIC DNA]</scope>
    <source>
        <strain evidence="1">S2</strain>
        <tissue evidence="1">Leaf</tissue>
    </source>
</reference>
<evidence type="ECO:0000313" key="1">
    <source>
        <dbReference type="EMBL" id="KAB2627375.1"/>
    </source>
</evidence>
<keyword evidence="2" id="KW-1185">Reference proteome</keyword>
<accession>A0A5N5HHR7</accession>
<organism evidence="1 2">
    <name type="scientific">Pyrus ussuriensis x Pyrus communis</name>
    <dbReference type="NCBI Taxonomy" id="2448454"/>
    <lineage>
        <taxon>Eukaryota</taxon>
        <taxon>Viridiplantae</taxon>
        <taxon>Streptophyta</taxon>
        <taxon>Embryophyta</taxon>
        <taxon>Tracheophyta</taxon>
        <taxon>Spermatophyta</taxon>
        <taxon>Magnoliopsida</taxon>
        <taxon>eudicotyledons</taxon>
        <taxon>Gunneridae</taxon>
        <taxon>Pentapetalae</taxon>
        <taxon>rosids</taxon>
        <taxon>fabids</taxon>
        <taxon>Rosales</taxon>
        <taxon>Rosaceae</taxon>
        <taxon>Amygdaloideae</taxon>
        <taxon>Maleae</taxon>
        <taxon>Pyrus</taxon>
    </lineage>
</organism>
<proteinExistence type="predicted"/>
<name>A0A5N5HHR7_9ROSA</name>
<dbReference type="Proteomes" id="UP000327157">
    <property type="component" value="Chromosome 2"/>
</dbReference>
<dbReference type="OrthoDB" id="848707at2759"/>
<protein>
    <submittedName>
        <fullName evidence="1">Uncharacterized protein</fullName>
    </submittedName>
</protein>
<reference evidence="2" key="2">
    <citation type="submission" date="2019-10" db="EMBL/GenBank/DDBJ databases">
        <title>A de novo genome assembly of a pear dwarfing rootstock.</title>
        <authorList>
            <person name="Wang F."/>
            <person name="Wang J."/>
            <person name="Li S."/>
            <person name="Zhang Y."/>
            <person name="Fang M."/>
            <person name="Ma L."/>
            <person name="Zhao Y."/>
            <person name="Jiang S."/>
        </authorList>
    </citation>
    <scope>NUCLEOTIDE SEQUENCE [LARGE SCALE GENOMIC DNA]</scope>
</reference>
<sequence>MAFDAILFRNAECSLKYTNDFSNRVIVPCKIAQYPFFRKFKFGFKKWFDNQLLRNFVQTEEVVYPRLVRMFFANLQMNVEGTTLTSRVNGVNITVNPSVLAMIYSIPESGPIQVHHNKIQNIGKSRRSLGFERPEEMLGRCSGEGLV</sequence>
<reference evidence="1 2" key="1">
    <citation type="submission" date="2019-09" db="EMBL/GenBank/DDBJ databases">
        <authorList>
            <person name="Ou C."/>
        </authorList>
    </citation>
    <scope>NUCLEOTIDE SEQUENCE [LARGE SCALE GENOMIC DNA]</scope>
    <source>
        <strain evidence="1">S2</strain>
        <tissue evidence="1">Leaf</tissue>
    </source>
</reference>
<dbReference type="EMBL" id="SMOL01000157">
    <property type="protein sequence ID" value="KAB2627375.1"/>
    <property type="molecule type" value="Genomic_DNA"/>
</dbReference>